<dbReference type="CDD" id="cd01392">
    <property type="entry name" value="HTH_LacI"/>
    <property type="match status" value="1"/>
</dbReference>
<evidence type="ECO:0000259" key="4">
    <source>
        <dbReference type="PROSITE" id="PS50932"/>
    </source>
</evidence>
<dbReference type="SMART" id="SM00354">
    <property type="entry name" value="HTH_LACI"/>
    <property type="match status" value="1"/>
</dbReference>
<dbReference type="PROSITE" id="PS50932">
    <property type="entry name" value="HTH_LACI_2"/>
    <property type="match status" value="1"/>
</dbReference>
<gene>
    <name evidence="5" type="ORF">GCM10007414_10270</name>
</gene>
<evidence type="ECO:0000313" key="6">
    <source>
        <dbReference type="Proteomes" id="UP000651977"/>
    </source>
</evidence>
<evidence type="ECO:0000256" key="1">
    <source>
        <dbReference type="ARBA" id="ARBA00023015"/>
    </source>
</evidence>
<keyword evidence="3" id="KW-0804">Transcription</keyword>
<keyword evidence="6" id="KW-1185">Reference proteome</keyword>
<protein>
    <submittedName>
        <fullName evidence="5">Repressor</fullName>
    </submittedName>
</protein>
<organism evidence="5 6">
    <name type="scientific">Agarivorans gilvus</name>
    <dbReference type="NCBI Taxonomy" id="680279"/>
    <lineage>
        <taxon>Bacteria</taxon>
        <taxon>Pseudomonadati</taxon>
        <taxon>Pseudomonadota</taxon>
        <taxon>Gammaproteobacteria</taxon>
        <taxon>Alteromonadales</taxon>
        <taxon>Alteromonadaceae</taxon>
        <taxon>Agarivorans</taxon>
    </lineage>
</organism>
<dbReference type="PANTHER" id="PTHR30146:SF109">
    <property type="entry name" value="HTH-TYPE TRANSCRIPTIONAL REGULATOR GALS"/>
    <property type="match status" value="1"/>
</dbReference>
<dbReference type="RefSeq" id="WP_055732322.1">
    <property type="nucleotide sequence ID" value="NZ_BMDY01000005.1"/>
</dbReference>
<dbReference type="Pfam" id="PF00356">
    <property type="entry name" value="LacI"/>
    <property type="match status" value="1"/>
</dbReference>
<accession>A0ABQ1HYE9</accession>
<dbReference type="EMBL" id="BMDY01000005">
    <property type="protein sequence ID" value="GGA99186.1"/>
    <property type="molecule type" value="Genomic_DNA"/>
</dbReference>
<keyword evidence="2" id="KW-0238">DNA-binding</keyword>
<dbReference type="InterPro" id="IPR028082">
    <property type="entry name" value="Peripla_BP_I"/>
</dbReference>
<dbReference type="Gene3D" id="3.40.50.2300">
    <property type="match status" value="2"/>
</dbReference>
<dbReference type="Pfam" id="PF00532">
    <property type="entry name" value="Peripla_BP_1"/>
    <property type="match status" value="1"/>
</dbReference>
<dbReference type="Proteomes" id="UP000651977">
    <property type="component" value="Unassembled WGS sequence"/>
</dbReference>
<dbReference type="InterPro" id="IPR000843">
    <property type="entry name" value="HTH_LacI"/>
</dbReference>
<dbReference type="InterPro" id="IPR010982">
    <property type="entry name" value="Lambda_DNA-bd_dom_sf"/>
</dbReference>
<dbReference type="CDD" id="cd06270">
    <property type="entry name" value="PBP1_GalS-like"/>
    <property type="match status" value="1"/>
</dbReference>
<dbReference type="PRINTS" id="PR00036">
    <property type="entry name" value="HTHLACI"/>
</dbReference>
<dbReference type="SUPFAM" id="SSF53822">
    <property type="entry name" value="Periplasmic binding protein-like I"/>
    <property type="match status" value="1"/>
</dbReference>
<name>A0ABQ1HYE9_9ALTE</name>
<reference evidence="6" key="1">
    <citation type="journal article" date="2019" name="Int. J. Syst. Evol. Microbiol.">
        <title>The Global Catalogue of Microorganisms (GCM) 10K type strain sequencing project: providing services to taxonomists for standard genome sequencing and annotation.</title>
        <authorList>
            <consortium name="The Broad Institute Genomics Platform"/>
            <consortium name="The Broad Institute Genome Sequencing Center for Infectious Disease"/>
            <person name="Wu L."/>
            <person name="Ma J."/>
        </authorList>
    </citation>
    <scope>NUCLEOTIDE SEQUENCE [LARGE SCALE GENOMIC DNA]</scope>
    <source>
        <strain evidence="6">CGMCC 1.10131</strain>
    </source>
</reference>
<dbReference type="InterPro" id="IPR001761">
    <property type="entry name" value="Peripla_BP/Lac1_sug-bd_dom"/>
</dbReference>
<evidence type="ECO:0000256" key="3">
    <source>
        <dbReference type="ARBA" id="ARBA00023163"/>
    </source>
</evidence>
<dbReference type="Gene3D" id="1.10.260.40">
    <property type="entry name" value="lambda repressor-like DNA-binding domains"/>
    <property type="match status" value="1"/>
</dbReference>
<keyword evidence="1" id="KW-0805">Transcription regulation</keyword>
<dbReference type="PANTHER" id="PTHR30146">
    <property type="entry name" value="LACI-RELATED TRANSCRIPTIONAL REPRESSOR"/>
    <property type="match status" value="1"/>
</dbReference>
<sequence>MATIKDVSQLANVSISTVSRVINNTAQVAPEKREAVLRAMDELHYRPNSFAQALVSKRSDCIGLIVGDLGGGPFFVQMMKGIEEVVDESDKYTIVMSGHHSAEKERHAIDILLQRQCDAVIVHSMALSDDELREIADCDTPFIFINRLVPGFENRCVYLDNHQGCYKATTFLLDKGHKDIAFITTDDLSFTDGVERLSGYRHAMEERFGPLNEQLIARAYPDEVGGSLAVEKLLERGVEFSAIVGYNDSMVAGALSALRDRGFDIPRQISVVGYDDNHYARFVHPKLTTVRYPIEDMGKRAAQLAIDILESKGDEMGPNIMDLKFHPELIVRDSAADKL</sequence>
<feature type="domain" description="HTH lacI-type" evidence="4">
    <location>
        <begin position="2"/>
        <end position="56"/>
    </location>
</feature>
<proteinExistence type="predicted"/>
<comment type="caution">
    <text evidence="5">The sequence shown here is derived from an EMBL/GenBank/DDBJ whole genome shotgun (WGS) entry which is preliminary data.</text>
</comment>
<evidence type="ECO:0000256" key="2">
    <source>
        <dbReference type="ARBA" id="ARBA00023125"/>
    </source>
</evidence>
<evidence type="ECO:0000313" key="5">
    <source>
        <dbReference type="EMBL" id="GGA99186.1"/>
    </source>
</evidence>
<dbReference type="SUPFAM" id="SSF47413">
    <property type="entry name" value="lambda repressor-like DNA-binding domains"/>
    <property type="match status" value="1"/>
</dbReference>